<reference evidence="2" key="1">
    <citation type="submission" date="2022-10" db="EMBL/GenBank/DDBJ databases">
        <title>The complete genomes of actinobacterial strains from the NBC collection.</title>
        <authorList>
            <person name="Joergensen T.S."/>
            <person name="Alvarez Arevalo M."/>
            <person name="Sterndorff E.B."/>
            <person name="Faurdal D."/>
            <person name="Vuksanovic O."/>
            <person name="Mourched A.-S."/>
            <person name="Charusanti P."/>
            <person name="Shaw S."/>
            <person name="Blin K."/>
            <person name="Weber T."/>
        </authorList>
    </citation>
    <scope>NUCLEOTIDE SEQUENCE</scope>
    <source>
        <strain evidence="2">NBC_00119</strain>
    </source>
</reference>
<dbReference type="SUPFAM" id="SSF55811">
    <property type="entry name" value="Nudix"/>
    <property type="match status" value="1"/>
</dbReference>
<evidence type="ECO:0000313" key="2">
    <source>
        <dbReference type="EMBL" id="WTS10467.1"/>
    </source>
</evidence>
<name>A0AAU1U1I9_9ACTN</name>
<dbReference type="Gene3D" id="3.90.79.10">
    <property type="entry name" value="Nucleoside Triphosphate Pyrophosphohydrolase"/>
    <property type="match status" value="1"/>
</dbReference>
<sequence length="125" mass="13146">MALEQAAQGVVQAVVIHNGRLLLVEQPNGRALPSGVPEPAESAEATAARLVYELTGYLVDGSSTLEPEAAQADSGPAVLCRLLTEDPSDGARLAPEQIRWVPVAEAVDITPRGVVRNYLEGHTPV</sequence>
<dbReference type="Pfam" id="PF00293">
    <property type="entry name" value="NUDIX"/>
    <property type="match status" value="1"/>
</dbReference>
<protein>
    <submittedName>
        <fullName evidence="2">NUDIX hydrolase</fullName>
    </submittedName>
</protein>
<feature type="domain" description="Nudix hydrolase" evidence="1">
    <location>
        <begin position="6"/>
        <end position="123"/>
    </location>
</feature>
<gene>
    <name evidence="2" type="ORF">OHU69_04925</name>
</gene>
<dbReference type="InterPro" id="IPR015797">
    <property type="entry name" value="NUDIX_hydrolase-like_dom_sf"/>
</dbReference>
<dbReference type="PROSITE" id="PS51462">
    <property type="entry name" value="NUDIX"/>
    <property type="match status" value="1"/>
</dbReference>
<keyword evidence="2" id="KW-0378">Hydrolase</keyword>
<dbReference type="AlphaFoldDB" id="A0AAU1U1I9"/>
<evidence type="ECO:0000259" key="1">
    <source>
        <dbReference type="PROSITE" id="PS51462"/>
    </source>
</evidence>
<accession>A0AAU1U1I9</accession>
<dbReference type="EMBL" id="CP108195">
    <property type="protein sequence ID" value="WTS10467.1"/>
    <property type="molecule type" value="Genomic_DNA"/>
</dbReference>
<dbReference type="InterPro" id="IPR000086">
    <property type="entry name" value="NUDIX_hydrolase_dom"/>
</dbReference>
<dbReference type="GO" id="GO:0016787">
    <property type="term" value="F:hydrolase activity"/>
    <property type="evidence" value="ECO:0007669"/>
    <property type="project" value="UniProtKB-KW"/>
</dbReference>
<proteinExistence type="predicted"/>
<organism evidence="2">
    <name type="scientific">Streptomyces sp. NBC_00119</name>
    <dbReference type="NCBI Taxonomy" id="2975659"/>
    <lineage>
        <taxon>Bacteria</taxon>
        <taxon>Bacillati</taxon>
        <taxon>Actinomycetota</taxon>
        <taxon>Actinomycetes</taxon>
        <taxon>Kitasatosporales</taxon>
        <taxon>Streptomycetaceae</taxon>
        <taxon>Streptomyces</taxon>
    </lineage>
</organism>